<sequence>MARKLILIGSGMAGNRFLDHLLQLAPQAFDIRVFNKESAAGYNRIMLSPVLAGEKSFQDIVTHNATWFMNHGIHLHSSTTIKSIDTQQKTVTSDLGQIYPYDDLIIATGSKPVILPIPGSELPGLVSFRDIRDVNRMIALSKQYQHAVVIGGGLLGLEAAYGLQKQGMKVTVVHRGPILMSQQMDAEAGHLLQQSLAARGLEFCMNQQTSAFLGSDRITAVQFSDGSELKADLVVMAAGIQPNTDLAKQSGLAVQRGVLVDDQLKTSVPNIYALGECTEHRGQVYGLVAPLFEQAEVLAKTLVGEAASYQGSLTATQLKVTGIELFSAGDFKESPNSATLIYRDSAKGIYRKMVVKDNQLVGTVLFGDTTDAQWYFGLLQQQTDISKFRDTLVFGQGYQSY</sequence>
<evidence type="ECO:0000259" key="5">
    <source>
        <dbReference type="Pfam" id="PF07992"/>
    </source>
</evidence>
<evidence type="ECO:0000313" key="8">
    <source>
        <dbReference type="Proteomes" id="UP000501466"/>
    </source>
</evidence>
<name>A0A6F8PNX4_9GAMM</name>
<dbReference type="KEGG" id="tzo:THMIRHAT_14830"/>
<evidence type="ECO:0000256" key="1">
    <source>
        <dbReference type="ARBA" id="ARBA00001974"/>
    </source>
</evidence>
<dbReference type="PANTHER" id="PTHR43429:SF3">
    <property type="entry name" value="NITRITE REDUCTASE [NAD(P)H]"/>
    <property type="match status" value="1"/>
</dbReference>
<dbReference type="AlphaFoldDB" id="A0A6F8PNX4"/>
<organism evidence="7 8">
    <name type="scientific">Thiosulfativibrio zosterae</name>
    <dbReference type="NCBI Taxonomy" id="2675053"/>
    <lineage>
        <taxon>Bacteria</taxon>
        <taxon>Pseudomonadati</taxon>
        <taxon>Pseudomonadota</taxon>
        <taxon>Gammaproteobacteria</taxon>
        <taxon>Thiotrichales</taxon>
        <taxon>Piscirickettsiaceae</taxon>
        <taxon>Thiosulfativibrio</taxon>
    </lineage>
</organism>
<dbReference type="Pfam" id="PF18267">
    <property type="entry name" value="Rubredoxin_C"/>
    <property type="match status" value="1"/>
</dbReference>
<keyword evidence="4" id="KW-0274">FAD</keyword>
<dbReference type="PANTHER" id="PTHR43429">
    <property type="entry name" value="PYRIDINE NUCLEOTIDE-DISULFIDE OXIDOREDUCTASE DOMAIN-CONTAINING"/>
    <property type="match status" value="1"/>
</dbReference>
<evidence type="ECO:0000256" key="2">
    <source>
        <dbReference type="ARBA" id="ARBA00006442"/>
    </source>
</evidence>
<evidence type="ECO:0000256" key="4">
    <source>
        <dbReference type="ARBA" id="ARBA00022827"/>
    </source>
</evidence>
<dbReference type="Proteomes" id="UP000501466">
    <property type="component" value="Chromosome"/>
</dbReference>
<gene>
    <name evidence="7" type="ORF">THMIRHAT_14830</name>
</gene>
<dbReference type="Pfam" id="PF07992">
    <property type="entry name" value="Pyr_redox_2"/>
    <property type="match status" value="1"/>
</dbReference>
<dbReference type="Gene3D" id="3.30.390.30">
    <property type="match status" value="1"/>
</dbReference>
<dbReference type="PRINTS" id="PR00411">
    <property type="entry name" value="PNDRDTASEI"/>
</dbReference>
<dbReference type="SUPFAM" id="SSF51905">
    <property type="entry name" value="FAD/NAD(P)-binding domain"/>
    <property type="match status" value="2"/>
</dbReference>
<dbReference type="InterPro" id="IPR036188">
    <property type="entry name" value="FAD/NAD-bd_sf"/>
</dbReference>
<reference evidence="8" key="1">
    <citation type="submission" date="2019-11" db="EMBL/GenBank/DDBJ databases">
        <title>Isolation and characterization of two novel species in the genus Thiomicrorhabdus.</title>
        <authorList>
            <person name="Mochizuki J."/>
            <person name="Kojima H."/>
            <person name="Fukui M."/>
        </authorList>
    </citation>
    <scope>NUCLEOTIDE SEQUENCE [LARGE SCALE GENOMIC DNA]</scope>
    <source>
        <strain evidence="8">AkT22</strain>
    </source>
</reference>
<proteinExistence type="inferred from homology"/>
<evidence type="ECO:0000259" key="6">
    <source>
        <dbReference type="Pfam" id="PF18267"/>
    </source>
</evidence>
<protein>
    <submittedName>
        <fullName evidence="7">Uncharacterized protein</fullName>
    </submittedName>
</protein>
<comment type="similarity">
    <text evidence="2">Belongs to the FAD-dependent oxidoreductase family.</text>
</comment>
<keyword evidence="8" id="KW-1185">Reference proteome</keyword>
<dbReference type="InterPro" id="IPR023753">
    <property type="entry name" value="FAD/NAD-binding_dom"/>
</dbReference>
<feature type="domain" description="NADH-rubredoxin oxidoreductase C-terminal" evidence="6">
    <location>
        <begin position="315"/>
        <end position="383"/>
    </location>
</feature>
<dbReference type="RefSeq" id="WP_173291513.1">
    <property type="nucleotide sequence ID" value="NZ_AP021888.1"/>
</dbReference>
<evidence type="ECO:0000256" key="3">
    <source>
        <dbReference type="ARBA" id="ARBA00022630"/>
    </source>
</evidence>
<dbReference type="PRINTS" id="PR00368">
    <property type="entry name" value="FADPNR"/>
</dbReference>
<dbReference type="InterPro" id="IPR041575">
    <property type="entry name" value="Rubredoxin_C"/>
</dbReference>
<dbReference type="Gene3D" id="3.50.50.60">
    <property type="entry name" value="FAD/NAD(P)-binding domain"/>
    <property type="match status" value="2"/>
</dbReference>
<dbReference type="GO" id="GO:0016491">
    <property type="term" value="F:oxidoreductase activity"/>
    <property type="evidence" value="ECO:0007669"/>
    <property type="project" value="InterPro"/>
</dbReference>
<evidence type="ECO:0000313" key="7">
    <source>
        <dbReference type="EMBL" id="BBP43737.1"/>
    </source>
</evidence>
<comment type="cofactor">
    <cofactor evidence="1">
        <name>FAD</name>
        <dbReference type="ChEBI" id="CHEBI:57692"/>
    </cofactor>
</comment>
<accession>A0A6F8PNX4</accession>
<dbReference type="EMBL" id="AP021888">
    <property type="protein sequence ID" value="BBP43737.1"/>
    <property type="molecule type" value="Genomic_DNA"/>
</dbReference>
<dbReference type="InterPro" id="IPR050260">
    <property type="entry name" value="FAD-bd_OxRdtase"/>
</dbReference>
<feature type="domain" description="FAD/NAD(P)-binding" evidence="5">
    <location>
        <begin position="4"/>
        <end position="280"/>
    </location>
</feature>
<keyword evidence="3" id="KW-0285">Flavoprotein</keyword>
<dbReference type="InterPro" id="IPR016156">
    <property type="entry name" value="FAD/NAD-linked_Rdtase_dimer_sf"/>
</dbReference>